<gene>
    <name evidence="3" type="ORF">GCM10023352_00640</name>
</gene>
<keyword evidence="1" id="KW-0378">Hydrolase</keyword>
<dbReference type="InterPro" id="IPR006683">
    <property type="entry name" value="Thioestr_dom"/>
</dbReference>
<feature type="domain" description="Thioesterase" evidence="2">
    <location>
        <begin position="43"/>
        <end position="120"/>
    </location>
</feature>
<evidence type="ECO:0000256" key="1">
    <source>
        <dbReference type="ARBA" id="ARBA00022801"/>
    </source>
</evidence>
<dbReference type="Proteomes" id="UP001500187">
    <property type="component" value="Unassembled WGS sequence"/>
</dbReference>
<comment type="caution">
    <text evidence="3">The sequence shown here is derived from an EMBL/GenBank/DDBJ whole genome shotgun (WGS) entry which is preliminary data.</text>
</comment>
<dbReference type="InterPro" id="IPR052723">
    <property type="entry name" value="Acyl-CoA_thioesterase_PaaI"/>
</dbReference>
<dbReference type="RefSeq" id="WP_345443243.1">
    <property type="nucleotide sequence ID" value="NZ_BAABKP010000001.1"/>
</dbReference>
<dbReference type="PANTHER" id="PTHR42856">
    <property type="entry name" value="ACYL-COENZYME A THIOESTERASE PAAI"/>
    <property type="match status" value="1"/>
</dbReference>
<proteinExistence type="predicted"/>
<dbReference type="Gene3D" id="3.10.129.10">
    <property type="entry name" value="Hotdog Thioesterase"/>
    <property type="match status" value="1"/>
</dbReference>
<dbReference type="InterPro" id="IPR029069">
    <property type="entry name" value="HotDog_dom_sf"/>
</dbReference>
<keyword evidence="4" id="KW-1185">Reference proteome</keyword>
<evidence type="ECO:0000313" key="3">
    <source>
        <dbReference type="EMBL" id="GAA4786999.1"/>
    </source>
</evidence>
<dbReference type="Pfam" id="PF03061">
    <property type="entry name" value="4HBT"/>
    <property type="match status" value="1"/>
</dbReference>
<dbReference type="EMBL" id="BAABKP010000001">
    <property type="protein sequence ID" value="GAA4786999.1"/>
    <property type="molecule type" value="Genomic_DNA"/>
</dbReference>
<dbReference type="InterPro" id="IPR003736">
    <property type="entry name" value="PAAI_dom"/>
</dbReference>
<organism evidence="3 4">
    <name type="scientific">Rothia endophytica</name>
    <dbReference type="NCBI Taxonomy" id="1324766"/>
    <lineage>
        <taxon>Bacteria</taxon>
        <taxon>Bacillati</taxon>
        <taxon>Actinomycetota</taxon>
        <taxon>Actinomycetes</taxon>
        <taxon>Micrococcales</taxon>
        <taxon>Micrococcaceae</taxon>
        <taxon>Rothia</taxon>
    </lineage>
</organism>
<evidence type="ECO:0000313" key="4">
    <source>
        <dbReference type="Proteomes" id="UP001500187"/>
    </source>
</evidence>
<protein>
    <recommendedName>
        <fullName evidence="2">Thioesterase domain-containing protein</fullName>
    </recommendedName>
</protein>
<sequence>MAKPHPMLERDYATEWMDLNVLEVCQGYALAEMTITRDMLNGFGIVHGGMTFAFADTVFALTVNSLNPEEFSKKITVSSGADINYVASAREGQTLRAEGKLAASYGRNSLVDVTVTCEGQLIAEFRGRGRTITPPTASEGQ</sequence>
<dbReference type="PANTHER" id="PTHR42856:SF1">
    <property type="entry name" value="ACYL-COENZYME A THIOESTERASE PAAI"/>
    <property type="match status" value="1"/>
</dbReference>
<evidence type="ECO:0000259" key="2">
    <source>
        <dbReference type="Pfam" id="PF03061"/>
    </source>
</evidence>
<name>A0ABP9AZZ4_9MICC</name>
<dbReference type="NCBIfam" id="TIGR00369">
    <property type="entry name" value="unchar_dom_1"/>
    <property type="match status" value="1"/>
</dbReference>
<reference evidence="4" key="1">
    <citation type="journal article" date="2019" name="Int. J. Syst. Evol. Microbiol.">
        <title>The Global Catalogue of Microorganisms (GCM) 10K type strain sequencing project: providing services to taxonomists for standard genome sequencing and annotation.</title>
        <authorList>
            <consortium name="The Broad Institute Genomics Platform"/>
            <consortium name="The Broad Institute Genome Sequencing Center for Infectious Disease"/>
            <person name="Wu L."/>
            <person name="Ma J."/>
        </authorList>
    </citation>
    <scope>NUCLEOTIDE SEQUENCE [LARGE SCALE GENOMIC DNA]</scope>
    <source>
        <strain evidence="4">JCM 18541</strain>
    </source>
</reference>
<dbReference type="CDD" id="cd03443">
    <property type="entry name" value="PaaI_thioesterase"/>
    <property type="match status" value="1"/>
</dbReference>
<accession>A0ABP9AZZ4</accession>
<dbReference type="SUPFAM" id="SSF54637">
    <property type="entry name" value="Thioesterase/thiol ester dehydrase-isomerase"/>
    <property type="match status" value="1"/>
</dbReference>